<keyword evidence="1" id="KW-0472">Membrane</keyword>
<keyword evidence="1" id="KW-0812">Transmembrane</keyword>
<organism evidence="2 3">
    <name type="scientific">Micromonospora radicis</name>
    <dbReference type="NCBI Taxonomy" id="1894971"/>
    <lineage>
        <taxon>Bacteria</taxon>
        <taxon>Bacillati</taxon>
        <taxon>Actinomycetota</taxon>
        <taxon>Actinomycetes</taxon>
        <taxon>Micromonosporales</taxon>
        <taxon>Micromonosporaceae</taxon>
        <taxon>Micromonospora</taxon>
    </lineage>
</organism>
<sequence>MFLTDLYYSSLIRVSSFLTAPGPEGGDVVPQPSINGQLPDGLAVKVQQVLGLVAWAGTAAGVVGVLITGAVMAISHKRGESSEHMSRLGMVLGGCILVAMAGPIVSWMFTGPSSSASSNP</sequence>
<evidence type="ECO:0000313" key="2">
    <source>
        <dbReference type="EMBL" id="RIV40206.1"/>
    </source>
</evidence>
<keyword evidence="3" id="KW-1185">Reference proteome</keyword>
<evidence type="ECO:0000313" key="3">
    <source>
        <dbReference type="Proteomes" id="UP000283832"/>
    </source>
</evidence>
<evidence type="ECO:0000256" key="1">
    <source>
        <dbReference type="SAM" id="Phobius"/>
    </source>
</evidence>
<feature type="transmembrane region" description="Helical" evidence="1">
    <location>
        <begin position="88"/>
        <end position="110"/>
    </location>
</feature>
<comment type="caution">
    <text evidence="2">The sequence shown here is derived from an EMBL/GenBank/DDBJ whole genome shotgun (WGS) entry which is preliminary data.</text>
</comment>
<evidence type="ECO:0008006" key="4">
    <source>
        <dbReference type="Google" id="ProtNLM"/>
    </source>
</evidence>
<dbReference type="OrthoDB" id="4250843at2"/>
<dbReference type="EMBL" id="QXEC01000003">
    <property type="protein sequence ID" value="RIV40206.1"/>
    <property type="molecule type" value="Genomic_DNA"/>
</dbReference>
<proteinExistence type="predicted"/>
<name>A0A418MYY5_9ACTN</name>
<accession>A0A418MYY5</accession>
<dbReference type="Proteomes" id="UP000283832">
    <property type="component" value="Unassembled WGS sequence"/>
</dbReference>
<reference evidence="2 3" key="1">
    <citation type="submission" date="2018-08" db="EMBL/GenBank/DDBJ databases">
        <title>Jishengella sp. nov., isolated from a root of Azadirachta indica A. Juss. var. siamensis Valenton.</title>
        <authorList>
            <person name="Kuncharoen N."/>
            <person name="Tanasupawat S."/>
            <person name="Kudo T."/>
            <person name="Ohkuma M."/>
        </authorList>
    </citation>
    <scope>NUCLEOTIDE SEQUENCE [LARGE SCALE GENOMIC DNA]</scope>
    <source>
        <strain evidence="2 3">AZ1-13</strain>
    </source>
</reference>
<gene>
    <name evidence="2" type="ORF">D2L64_04925</name>
</gene>
<dbReference type="RefSeq" id="WP_119573500.1">
    <property type="nucleotide sequence ID" value="NZ_QXEC01000003.1"/>
</dbReference>
<dbReference type="AlphaFoldDB" id="A0A418MYY5"/>
<keyword evidence="1" id="KW-1133">Transmembrane helix</keyword>
<protein>
    <recommendedName>
        <fullName evidence="4">Conjugal transfer protein TrbC</fullName>
    </recommendedName>
</protein>
<feature type="transmembrane region" description="Helical" evidence="1">
    <location>
        <begin position="52"/>
        <end position="76"/>
    </location>
</feature>